<keyword evidence="5" id="KW-0378">Hydrolase</keyword>
<dbReference type="AlphaFoldDB" id="A0A9P6GXR4"/>
<keyword evidence="2" id="KW-0548">Nucleotidyltransferase</keyword>
<dbReference type="GO" id="GO:0004519">
    <property type="term" value="F:endonuclease activity"/>
    <property type="evidence" value="ECO:0007669"/>
    <property type="project" value="UniProtKB-KW"/>
</dbReference>
<feature type="domain" description="Reverse transcriptase RNase H-like" evidence="7">
    <location>
        <begin position="4"/>
        <end position="72"/>
    </location>
</feature>
<keyword evidence="9" id="KW-1185">Reference proteome</keyword>
<evidence type="ECO:0000256" key="4">
    <source>
        <dbReference type="ARBA" id="ARBA00022759"/>
    </source>
</evidence>
<dbReference type="InterPro" id="IPR041373">
    <property type="entry name" value="RT_RNaseH"/>
</dbReference>
<organism evidence="8 9">
    <name type="scientific">Nosema granulosis</name>
    <dbReference type="NCBI Taxonomy" id="83296"/>
    <lineage>
        <taxon>Eukaryota</taxon>
        <taxon>Fungi</taxon>
        <taxon>Fungi incertae sedis</taxon>
        <taxon>Microsporidia</taxon>
        <taxon>Nosematidae</taxon>
        <taxon>Nosema</taxon>
    </lineage>
</organism>
<evidence type="ECO:0000256" key="6">
    <source>
        <dbReference type="ARBA" id="ARBA00022918"/>
    </source>
</evidence>
<keyword evidence="3" id="KW-0540">Nuclease</keyword>
<accession>A0A9P6GXR4</accession>
<proteinExistence type="predicted"/>
<dbReference type="SUPFAM" id="SSF56672">
    <property type="entry name" value="DNA/RNA polymerases"/>
    <property type="match status" value="1"/>
</dbReference>
<dbReference type="EMBL" id="SBJO01000321">
    <property type="protein sequence ID" value="KAF9761510.1"/>
    <property type="molecule type" value="Genomic_DNA"/>
</dbReference>
<dbReference type="Proteomes" id="UP000740883">
    <property type="component" value="Unassembled WGS sequence"/>
</dbReference>
<evidence type="ECO:0000256" key="1">
    <source>
        <dbReference type="ARBA" id="ARBA00022679"/>
    </source>
</evidence>
<dbReference type="PANTHER" id="PTHR37984:SF5">
    <property type="entry name" value="PROTEIN NYNRIN-LIKE"/>
    <property type="match status" value="1"/>
</dbReference>
<keyword evidence="1" id="KW-0808">Transferase</keyword>
<protein>
    <submittedName>
        <fullName evidence="8">Retrovirus-related Pol polyprotein from transposon 17.6</fullName>
    </submittedName>
</protein>
<dbReference type="PANTHER" id="PTHR37984">
    <property type="entry name" value="PROTEIN CBG26694"/>
    <property type="match status" value="1"/>
</dbReference>
<gene>
    <name evidence="8" type="primary">pol_245</name>
    <name evidence="8" type="ORF">NGRA_2601</name>
</gene>
<dbReference type="OrthoDB" id="4488294at2759"/>
<evidence type="ECO:0000313" key="9">
    <source>
        <dbReference type="Proteomes" id="UP000740883"/>
    </source>
</evidence>
<dbReference type="GO" id="GO:0016787">
    <property type="term" value="F:hydrolase activity"/>
    <property type="evidence" value="ECO:0007669"/>
    <property type="project" value="UniProtKB-KW"/>
</dbReference>
<comment type="caution">
    <text evidence="8">The sequence shown here is derived from an EMBL/GenBank/DDBJ whole genome shotgun (WGS) entry which is preliminary data.</text>
</comment>
<name>A0A9P6GXR4_9MICR</name>
<evidence type="ECO:0000313" key="8">
    <source>
        <dbReference type="EMBL" id="KAF9761510.1"/>
    </source>
</evidence>
<sequence>MGDKTLIPTERRYTISEKKMYAMLFGIKKFESDLRVRKFHLMMDHKALAEIRCNPYFENNRINRWIEKIQEFDFTIEYVKGELMADALSRQFESEEDKEKIKVEDIKRKELTEKQRQEKNKKRTVELGIKKF</sequence>
<keyword evidence="6" id="KW-0695">RNA-directed DNA polymerase</keyword>
<dbReference type="GO" id="GO:0003964">
    <property type="term" value="F:RNA-directed DNA polymerase activity"/>
    <property type="evidence" value="ECO:0007669"/>
    <property type="project" value="UniProtKB-KW"/>
</dbReference>
<evidence type="ECO:0000259" key="7">
    <source>
        <dbReference type="Pfam" id="PF17917"/>
    </source>
</evidence>
<dbReference type="InterPro" id="IPR043502">
    <property type="entry name" value="DNA/RNA_pol_sf"/>
</dbReference>
<keyword evidence="4" id="KW-0255">Endonuclease</keyword>
<evidence type="ECO:0000256" key="5">
    <source>
        <dbReference type="ARBA" id="ARBA00022801"/>
    </source>
</evidence>
<evidence type="ECO:0000256" key="3">
    <source>
        <dbReference type="ARBA" id="ARBA00022722"/>
    </source>
</evidence>
<reference evidence="8 9" key="1">
    <citation type="journal article" date="2020" name="Genome Biol. Evol.">
        <title>Comparative genomics of strictly vertically transmitted, feminizing microsporidia endosymbionts of amphipod crustaceans.</title>
        <authorList>
            <person name="Cormier A."/>
            <person name="Chebbi M.A."/>
            <person name="Giraud I."/>
            <person name="Wattier R."/>
            <person name="Teixeira M."/>
            <person name="Gilbert C."/>
            <person name="Rigaud T."/>
            <person name="Cordaux R."/>
        </authorList>
    </citation>
    <scope>NUCLEOTIDE SEQUENCE [LARGE SCALE GENOMIC DNA]</scope>
    <source>
        <strain evidence="8 9">Ou3-Ou53</strain>
    </source>
</reference>
<dbReference type="InterPro" id="IPR050951">
    <property type="entry name" value="Retrovirus_Pol_polyprotein"/>
</dbReference>
<dbReference type="Pfam" id="PF17917">
    <property type="entry name" value="RT_RNaseH"/>
    <property type="match status" value="1"/>
</dbReference>
<evidence type="ECO:0000256" key="2">
    <source>
        <dbReference type="ARBA" id="ARBA00022695"/>
    </source>
</evidence>